<evidence type="ECO:0000256" key="9">
    <source>
        <dbReference type="ARBA" id="ARBA00022741"/>
    </source>
</evidence>
<evidence type="ECO:0000256" key="7">
    <source>
        <dbReference type="ARBA" id="ARBA00022729"/>
    </source>
</evidence>
<evidence type="ECO:0000256" key="13">
    <source>
        <dbReference type="ARBA" id="ARBA00023170"/>
    </source>
</evidence>
<dbReference type="PANTHER" id="PTHR32401:SF50">
    <property type="entry name" value="OS07G0133000 PROTEIN"/>
    <property type="match status" value="1"/>
</dbReference>
<evidence type="ECO:0000256" key="2">
    <source>
        <dbReference type="ARBA" id="ARBA00007606"/>
    </source>
</evidence>
<dbReference type="GeneID" id="108995119"/>
<keyword evidence="14" id="KW-1185">Reference proteome</keyword>
<organism evidence="14 15">
    <name type="scientific">Juglans regia</name>
    <name type="common">English walnut</name>
    <dbReference type="NCBI Taxonomy" id="51240"/>
    <lineage>
        <taxon>Eukaryota</taxon>
        <taxon>Viridiplantae</taxon>
        <taxon>Streptophyta</taxon>
        <taxon>Embryophyta</taxon>
        <taxon>Tracheophyta</taxon>
        <taxon>Spermatophyta</taxon>
        <taxon>Magnoliopsida</taxon>
        <taxon>eudicotyledons</taxon>
        <taxon>Gunneridae</taxon>
        <taxon>Pentapetalae</taxon>
        <taxon>rosids</taxon>
        <taxon>fabids</taxon>
        <taxon>Fagales</taxon>
        <taxon>Juglandaceae</taxon>
        <taxon>Juglans</taxon>
    </lineage>
</organism>
<dbReference type="GO" id="GO:0030246">
    <property type="term" value="F:carbohydrate binding"/>
    <property type="evidence" value="ECO:0007669"/>
    <property type="project" value="UniProtKB-KW"/>
</dbReference>
<dbReference type="FunFam" id="2.60.120.200:FF:000096">
    <property type="entry name" value="L-type lectin-domain containing receptor kinase V.9"/>
    <property type="match status" value="1"/>
</dbReference>
<evidence type="ECO:0000313" key="14">
    <source>
        <dbReference type="Proteomes" id="UP000235220"/>
    </source>
</evidence>
<comment type="similarity">
    <text evidence="3">In the N-terminal section; belongs to the leguminous lectin family.</text>
</comment>
<evidence type="ECO:0000256" key="11">
    <source>
        <dbReference type="ARBA" id="ARBA00022989"/>
    </source>
</evidence>
<comment type="similarity">
    <text evidence="4">In the C-terminal section; belongs to the protein kinase superfamily. Ser/Thr protein kinase family.</text>
</comment>
<dbReference type="CDD" id="cd06899">
    <property type="entry name" value="lectin_legume_LecRK_Arcelin_ConA"/>
    <property type="match status" value="1"/>
</dbReference>
<keyword evidence="5" id="KW-1003">Cell membrane</keyword>
<dbReference type="KEGG" id="jre:108995119"/>
<dbReference type="Gramene" id="Jr04_01310_p1">
    <property type="protein sequence ID" value="cds.Jr04_01310_p1"/>
    <property type="gene ID" value="Jr04_01310"/>
</dbReference>
<comment type="similarity">
    <text evidence="2">Belongs to the leguminous lectin family.</text>
</comment>
<evidence type="ECO:0000256" key="1">
    <source>
        <dbReference type="ARBA" id="ARBA00004251"/>
    </source>
</evidence>
<comment type="subcellular location">
    <subcellularLocation>
        <location evidence="1">Cell membrane</location>
        <topology evidence="1">Single-pass type I membrane protein</topology>
    </subcellularLocation>
</comment>
<evidence type="ECO:0000256" key="5">
    <source>
        <dbReference type="ARBA" id="ARBA00022475"/>
    </source>
</evidence>
<keyword evidence="7" id="KW-0732">Signal</keyword>
<dbReference type="Gene3D" id="2.60.120.200">
    <property type="match status" value="1"/>
</dbReference>
<evidence type="ECO:0000256" key="4">
    <source>
        <dbReference type="ARBA" id="ARBA00010217"/>
    </source>
</evidence>
<keyword evidence="13" id="KW-0675">Receptor</keyword>
<dbReference type="InterPro" id="IPR013320">
    <property type="entry name" value="ConA-like_dom_sf"/>
</dbReference>
<sequence>MTLSLCFFAFLCLILFPDHVAQSQNVEFVFHGFKGQEASLITEGASFTKPTGLLRLTNRSNFVTGHAFYTKPVPIINRSSSSSSRNAYSFSTSFVFCIIPPGSGRGGHGFAFILSPDKHLPGAQDEHYLGIFKESNDGNSSNHIFAVEFDTVKGYNEPSDSEGNHVGININGMSNPVAARPAAYSEQGNEQNERDIKLESGDRILAWIEYDGQQKVVNVTISPAKKPKPSKPLITLQKDLTSILLDSMYVGFSASTGEKSSSHYILGWSFSTKGVAPPLNLSQLPAPPPEEKSLSFKPQVTAVTATLSVLTIILLGP</sequence>
<dbReference type="OrthoDB" id="543442at2759"/>
<dbReference type="InterPro" id="IPR050258">
    <property type="entry name" value="Leguminous_Lectin"/>
</dbReference>
<protein>
    <submittedName>
        <fullName evidence="15">Lectin-domain containing receptor kinase VI.3-like</fullName>
    </submittedName>
</protein>
<dbReference type="InterPro" id="IPR016363">
    <property type="entry name" value="L-lectin"/>
</dbReference>
<evidence type="ECO:0000256" key="10">
    <source>
        <dbReference type="ARBA" id="ARBA00022840"/>
    </source>
</evidence>
<dbReference type="Pfam" id="PF00139">
    <property type="entry name" value="Lectin_legB"/>
    <property type="match status" value="1"/>
</dbReference>
<dbReference type="Proteomes" id="UP000235220">
    <property type="component" value="Chromosome 4"/>
</dbReference>
<evidence type="ECO:0000256" key="6">
    <source>
        <dbReference type="ARBA" id="ARBA00022692"/>
    </source>
</evidence>
<keyword evidence="10" id="KW-0067">ATP-binding</keyword>
<evidence type="ECO:0000313" key="15">
    <source>
        <dbReference type="RefSeq" id="XP_018826167.1"/>
    </source>
</evidence>
<dbReference type="GO" id="GO:0005886">
    <property type="term" value="C:plasma membrane"/>
    <property type="evidence" value="ECO:0007669"/>
    <property type="project" value="UniProtKB-SubCell"/>
</dbReference>
<dbReference type="PANTHER" id="PTHR32401">
    <property type="entry name" value="CONCANAVALIN A-LIKE LECTIN FAMILY PROTEIN"/>
    <property type="match status" value="1"/>
</dbReference>
<dbReference type="SUPFAM" id="SSF49899">
    <property type="entry name" value="Concanavalin A-like lectins/glucanases"/>
    <property type="match status" value="1"/>
</dbReference>
<keyword evidence="6" id="KW-0812">Transmembrane</keyword>
<keyword evidence="12" id="KW-0472">Membrane</keyword>
<dbReference type="AlphaFoldDB" id="A0A2I4F3D7"/>
<dbReference type="InterPro" id="IPR001220">
    <property type="entry name" value="Legume_lectin_dom"/>
</dbReference>
<evidence type="ECO:0000256" key="8">
    <source>
        <dbReference type="ARBA" id="ARBA00022734"/>
    </source>
</evidence>
<proteinExistence type="inferred from homology"/>
<name>A0A2I4F3D7_JUGRE</name>
<reference evidence="15" key="1">
    <citation type="submission" date="2025-08" db="UniProtKB">
        <authorList>
            <consortium name="RefSeq"/>
        </authorList>
    </citation>
    <scope>IDENTIFICATION</scope>
    <source>
        <tissue evidence="15">Leaves</tissue>
    </source>
</reference>
<dbReference type="PIRSF" id="PIRSF002690">
    <property type="entry name" value="L-type_lectin_plant"/>
    <property type="match status" value="1"/>
</dbReference>
<keyword evidence="8" id="KW-0430">Lectin</keyword>
<dbReference type="GO" id="GO:0005524">
    <property type="term" value="F:ATP binding"/>
    <property type="evidence" value="ECO:0007669"/>
    <property type="project" value="UniProtKB-KW"/>
</dbReference>
<gene>
    <name evidence="15" type="primary">LOC108995119</name>
</gene>
<dbReference type="RefSeq" id="XP_018826167.1">
    <property type="nucleotide sequence ID" value="XM_018970622.2"/>
</dbReference>
<keyword evidence="11" id="KW-1133">Transmembrane helix</keyword>
<evidence type="ECO:0000256" key="3">
    <source>
        <dbReference type="ARBA" id="ARBA00008536"/>
    </source>
</evidence>
<keyword evidence="9" id="KW-0547">Nucleotide-binding</keyword>
<accession>A0A2I4F3D7</accession>
<evidence type="ECO:0000256" key="12">
    <source>
        <dbReference type="ARBA" id="ARBA00023136"/>
    </source>
</evidence>